<dbReference type="KEGG" id="cvn:111115530"/>
<keyword evidence="1" id="KW-0472">Membrane</keyword>
<protein>
    <submittedName>
        <fullName evidence="3">Uncharacterized protein LOC111115530 isoform X1</fullName>
    </submittedName>
</protein>
<evidence type="ECO:0000313" key="2">
    <source>
        <dbReference type="Proteomes" id="UP000694844"/>
    </source>
</evidence>
<dbReference type="GeneID" id="111115530"/>
<evidence type="ECO:0000313" key="3">
    <source>
        <dbReference type="RefSeq" id="XP_022310001.1"/>
    </source>
</evidence>
<dbReference type="InterPro" id="IPR011735">
    <property type="entry name" value="WlaTC/HtrL_glycosyltransf"/>
</dbReference>
<gene>
    <name evidence="3" type="primary">LOC111115530</name>
</gene>
<dbReference type="Proteomes" id="UP000694844">
    <property type="component" value="Chromosome 9"/>
</dbReference>
<sequence length="397" mass="46505">MKFSYQTGFFIFIILVVLLIIKDIYKYSFQFTLEKIARGSDANLDISEDLFYSLIYRNSSLNSTMMDKVISRLFTSPQSTLSSMNKTDIENILDQNVNITNSNKNWTISFLVSKRRRHQQFVRKCVSKNFTLVTAYWDLGTFRKGSAGLFSTSLYKKWALSFRYMLNPLVIYTDSLEFKNLMETIRKNLSFCTKIIYMNRTNIGAFKLVDKIKKIYEQPNYPKYYPNTVNPAYAAAQNAKYNVMAETYRHGLFNTTYYGWIDVGYFRDLVDAKDFYVMVVPPDFDPTRLAFNRVNPHVETTDPLKVFRDNMVWVGGGMVIGKGNVIEEYERFYQRAVNFFLDLKLMNTDQQVIYSVYTKKGRQSLKPEIEIQPYLPKPPGNAWFYLGFLCRKVIKIP</sequence>
<evidence type="ECO:0000256" key="1">
    <source>
        <dbReference type="SAM" id="Phobius"/>
    </source>
</evidence>
<proteinExistence type="predicted"/>
<dbReference type="AlphaFoldDB" id="A0A8B8C4Z5"/>
<reference evidence="3" key="1">
    <citation type="submission" date="2025-08" db="UniProtKB">
        <authorList>
            <consortium name="RefSeq"/>
        </authorList>
    </citation>
    <scope>IDENTIFICATION</scope>
    <source>
        <tissue evidence="3">Whole sample</tissue>
    </source>
</reference>
<name>A0A8B8C4Z5_CRAVI</name>
<dbReference type="OrthoDB" id="411632at2759"/>
<keyword evidence="2" id="KW-1185">Reference proteome</keyword>
<feature type="transmembrane region" description="Helical" evidence="1">
    <location>
        <begin position="6"/>
        <end position="25"/>
    </location>
</feature>
<dbReference type="RefSeq" id="XP_022310001.1">
    <property type="nucleotide sequence ID" value="XM_022454293.1"/>
</dbReference>
<keyword evidence="1" id="KW-1133">Transmembrane helix</keyword>
<organism evidence="2 3">
    <name type="scientific">Crassostrea virginica</name>
    <name type="common">Eastern oyster</name>
    <dbReference type="NCBI Taxonomy" id="6565"/>
    <lineage>
        <taxon>Eukaryota</taxon>
        <taxon>Metazoa</taxon>
        <taxon>Spiralia</taxon>
        <taxon>Lophotrochozoa</taxon>
        <taxon>Mollusca</taxon>
        <taxon>Bivalvia</taxon>
        <taxon>Autobranchia</taxon>
        <taxon>Pteriomorphia</taxon>
        <taxon>Ostreida</taxon>
        <taxon>Ostreoidea</taxon>
        <taxon>Ostreidae</taxon>
        <taxon>Crassostrea</taxon>
    </lineage>
</organism>
<accession>A0A8B8C4Z5</accession>
<keyword evidence="1" id="KW-0812">Transmembrane</keyword>
<dbReference type="Pfam" id="PF09612">
    <property type="entry name" value="HtrL_YibB"/>
    <property type="match status" value="1"/>
</dbReference>